<organism evidence="1">
    <name type="scientific">viral metagenome</name>
    <dbReference type="NCBI Taxonomy" id="1070528"/>
    <lineage>
        <taxon>unclassified sequences</taxon>
        <taxon>metagenomes</taxon>
        <taxon>organismal metagenomes</taxon>
    </lineage>
</organism>
<name>A0A6H2A4L5_9ZZZZ</name>
<accession>A0A6H2A4L5</accession>
<sequence length="59" mass="6702">MFVDVWNETHDIIAVTAHINNEGVMEIRIGNPVMDGHIDSIEPHKRRRIELIAPKGDCP</sequence>
<dbReference type="AlphaFoldDB" id="A0A6H2A4L5"/>
<reference evidence="1" key="1">
    <citation type="submission" date="2020-03" db="EMBL/GenBank/DDBJ databases">
        <title>The deep terrestrial virosphere.</title>
        <authorList>
            <person name="Holmfeldt K."/>
            <person name="Nilsson E."/>
            <person name="Simone D."/>
            <person name="Lopez-Fernandez M."/>
            <person name="Wu X."/>
            <person name="de Brujin I."/>
            <person name="Lundin D."/>
            <person name="Andersson A."/>
            <person name="Bertilsson S."/>
            <person name="Dopson M."/>
        </authorList>
    </citation>
    <scope>NUCLEOTIDE SEQUENCE</scope>
    <source>
        <strain evidence="1">TM448A05235</strain>
    </source>
</reference>
<gene>
    <name evidence="1" type="ORF">TM448A05235_0007</name>
</gene>
<proteinExistence type="predicted"/>
<dbReference type="EMBL" id="MT144514">
    <property type="protein sequence ID" value="QJA54527.1"/>
    <property type="molecule type" value="Genomic_DNA"/>
</dbReference>
<evidence type="ECO:0000313" key="1">
    <source>
        <dbReference type="EMBL" id="QJA54527.1"/>
    </source>
</evidence>
<protein>
    <submittedName>
        <fullName evidence="1">Uncharacterized protein</fullName>
    </submittedName>
</protein>